<organism evidence="1 2">
    <name type="scientific">Mycolicibacter acidiphilus</name>
    <dbReference type="NCBI Taxonomy" id="2835306"/>
    <lineage>
        <taxon>Bacteria</taxon>
        <taxon>Bacillati</taxon>
        <taxon>Actinomycetota</taxon>
        <taxon>Actinomycetes</taxon>
        <taxon>Mycobacteriales</taxon>
        <taxon>Mycobacteriaceae</taxon>
        <taxon>Mycolicibacter</taxon>
    </lineage>
</organism>
<comment type="caution">
    <text evidence="1">The sequence shown here is derived from an EMBL/GenBank/DDBJ whole genome shotgun (WGS) entry which is preliminary data.</text>
</comment>
<gene>
    <name evidence="1" type="ORF">KIH27_15945</name>
</gene>
<reference evidence="1 2" key="1">
    <citation type="submission" date="2021-05" db="EMBL/GenBank/DDBJ databases">
        <title>Mycobacterium acidophilum sp. nov., an extremely acid-tolerant member of the genus Mycobacterium.</title>
        <authorList>
            <person name="Xia J."/>
        </authorList>
    </citation>
    <scope>NUCLEOTIDE SEQUENCE [LARGE SCALE GENOMIC DNA]</scope>
    <source>
        <strain evidence="1 2">M1</strain>
    </source>
</reference>
<dbReference type="InterPro" id="IPR027417">
    <property type="entry name" value="P-loop_NTPase"/>
</dbReference>
<protein>
    <recommendedName>
        <fullName evidence="3">FtsK domain-containing protein</fullName>
    </recommendedName>
</protein>
<dbReference type="Proteomes" id="UP001519535">
    <property type="component" value="Unassembled WGS sequence"/>
</dbReference>
<evidence type="ECO:0008006" key="3">
    <source>
        <dbReference type="Google" id="ProtNLM"/>
    </source>
</evidence>
<dbReference type="SUPFAM" id="SSF52540">
    <property type="entry name" value="P-loop containing nucleoside triphosphate hydrolases"/>
    <property type="match status" value="1"/>
</dbReference>
<dbReference type="Gene3D" id="3.40.50.300">
    <property type="entry name" value="P-loop containing nucleotide triphosphate hydrolases"/>
    <property type="match status" value="1"/>
</dbReference>
<dbReference type="EMBL" id="JAHCLR010000036">
    <property type="protein sequence ID" value="MBS9535080.1"/>
    <property type="molecule type" value="Genomic_DNA"/>
</dbReference>
<evidence type="ECO:0000313" key="1">
    <source>
        <dbReference type="EMBL" id="MBS9535080.1"/>
    </source>
</evidence>
<sequence>MTASKIDLTSAALGAAVATAVIGAAAAVKVLKGCARKTATPVPHVIVNERETWSPPAEAGPALELRPNYNPLLDPSVSTVLVGGTSGFGKTYAVQNWLKEVPADPQTKVVVIDGKAGHDWDGIQGVNLTADGNFESALLVVKGVHYAMTERLELGTANLPPAILVIDETSALTPFVGRAKDARRHLTVFWDRIEDLVRRGRAANIKVILMIQSPGEHWVSPGLRDSASVQVAFHLSSNSQIVSVLGVPPEHVFEAVHKAEKGEFVVHDGIDYFKSKVEEG</sequence>
<name>A0ABS5RL92_9MYCO</name>
<proteinExistence type="predicted"/>
<accession>A0ABS5RL92</accession>
<evidence type="ECO:0000313" key="2">
    <source>
        <dbReference type="Proteomes" id="UP001519535"/>
    </source>
</evidence>
<dbReference type="RefSeq" id="WP_214093944.1">
    <property type="nucleotide sequence ID" value="NZ_JAHCLR010000036.1"/>
</dbReference>
<keyword evidence="2" id="KW-1185">Reference proteome</keyword>